<feature type="domain" description="N-acetyltransferase" evidence="1">
    <location>
        <begin position="1"/>
        <end position="157"/>
    </location>
</feature>
<dbReference type="PANTHER" id="PTHR43792">
    <property type="entry name" value="GNAT FAMILY, PUTATIVE (AFU_ORTHOLOGUE AFUA_3G00765)-RELATED-RELATED"/>
    <property type="match status" value="1"/>
</dbReference>
<keyword evidence="3" id="KW-1185">Reference proteome</keyword>
<dbReference type="InterPro" id="IPR016181">
    <property type="entry name" value="Acyl_CoA_acyltransferase"/>
</dbReference>
<accession>A0A942IE72</accession>
<dbReference type="PROSITE" id="PS51186">
    <property type="entry name" value="GNAT"/>
    <property type="match status" value="1"/>
</dbReference>
<dbReference type="InterPro" id="IPR000182">
    <property type="entry name" value="GNAT_dom"/>
</dbReference>
<dbReference type="SUPFAM" id="SSF55729">
    <property type="entry name" value="Acyl-CoA N-acyltransferases (Nat)"/>
    <property type="match status" value="1"/>
</dbReference>
<evidence type="ECO:0000313" key="2">
    <source>
        <dbReference type="EMBL" id="MBS3849309.1"/>
    </source>
</evidence>
<dbReference type="GO" id="GO:0016747">
    <property type="term" value="F:acyltransferase activity, transferring groups other than amino-acyl groups"/>
    <property type="evidence" value="ECO:0007669"/>
    <property type="project" value="InterPro"/>
</dbReference>
<dbReference type="EMBL" id="JAGXTP010000001">
    <property type="protein sequence ID" value="MBS3849309.1"/>
    <property type="molecule type" value="Genomic_DNA"/>
</dbReference>
<sequence>MDQLPDLVRLHGDPEIARYLSASGEPWSQAQAEAALAGWVELFETCQLGKLRVTRKSDGVLIGRAGYGVYPRTGEPELGYALFGEHHGQGYATEAASALRDWIFAETEHNHFIGFADTRNEPSLAVLRRIGMVPTHLETEPGGLVCQFHVYNRPRAHD</sequence>
<evidence type="ECO:0000313" key="3">
    <source>
        <dbReference type="Proteomes" id="UP000678281"/>
    </source>
</evidence>
<evidence type="ECO:0000259" key="1">
    <source>
        <dbReference type="PROSITE" id="PS51186"/>
    </source>
</evidence>
<name>A0A942IE72_9HYPH</name>
<gene>
    <name evidence="2" type="ORF">KD146_11440</name>
</gene>
<dbReference type="Gene3D" id="3.40.630.30">
    <property type="match status" value="1"/>
</dbReference>
<dbReference type="Proteomes" id="UP000678281">
    <property type="component" value="Unassembled WGS sequence"/>
</dbReference>
<dbReference type="AlphaFoldDB" id="A0A942IE72"/>
<reference evidence="2" key="1">
    <citation type="submission" date="2021-04" db="EMBL/GenBank/DDBJ databases">
        <title>Devosia litorisediminis sp. nov., isolated from a sand dune.</title>
        <authorList>
            <person name="Park S."/>
            <person name="Yoon J.-H."/>
        </authorList>
    </citation>
    <scope>NUCLEOTIDE SEQUENCE</scope>
    <source>
        <strain evidence="2">BSSL-BM10</strain>
    </source>
</reference>
<protein>
    <submittedName>
        <fullName evidence="2">GNAT family N-acetyltransferase</fullName>
    </submittedName>
</protein>
<dbReference type="Pfam" id="PF13302">
    <property type="entry name" value="Acetyltransf_3"/>
    <property type="match status" value="1"/>
</dbReference>
<dbReference type="PANTHER" id="PTHR43792:SF1">
    <property type="entry name" value="N-ACETYLTRANSFERASE DOMAIN-CONTAINING PROTEIN"/>
    <property type="match status" value="1"/>
</dbReference>
<dbReference type="InterPro" id="IPR051531">
    <property type="entry name" value="N-acetyltransferase"/>
</dbReference>
<proteinExistence type="predicted"/>
<comment type="caution">
    <text evidence="2">The sequence shown here is derived from an EMBL/GenBank/DDBJ whole genome shotgun (WGS) entry which is preliminary data.</text>
</comment>
<organism evidence="2 3">
    <name type="scientific">Devosia litorisediminis</name>
    <dbReference type="NCBI Taxonomy" id="2829817"/>
    <lineage>
        <taxon>Bacteria</taxon>
        <taxon>Pseudomonadati</taxon>
        <taxon>Pseudomonadota</taxon>
        <taxon>Alphaproteobacteria</taxon>
        <taxon>Hyphomicrobiales</taxon>
        <taxon>Devosiaceae</taxon>
        <taxon>Devosia</taxon>
    </lineage>
</organism>